<dbReference type="AlphaFoldDB" id="A0A2M4CAK8"/>
<protein>
    <submittedName>
        <fullName evidence="2">Putative secreted protein</fullName>
    </submittedName>
</protein>
<accession>A0A2M4CAK8</accession>
<reference evidence="2" key="1">
    <citation type="submission" date="2018-01" db="EMBL/GenBank/DDBJ databases">
        <title>An insight into the sialome of Amazonian anophelines.</title>
        <authorList>
            <person name="Ribeiro J.M."/>
            <person name="Scarpassa V."/>
            <person name="Calvo E."/>
        </authorList>
    </citation>
    <scope>NUCLEOTIDE SEQUENCE</scope>
    <source>
        <tissue evidence="2">Salivary glands</tissue>
    </source>
</reference>
<keyword evidence="1" id="KW-0732">Signal</keyword>
<evidence type="ECO:0000313" key="2">
    <source>
        <dbReference type="EMBL" id="MBW62265.1"/>
    </source>
</evidence>
<feature type="signal peptide" evidence="1">
    <location>
        <begin position="1"/>
        <end position="29"/>
    </location>
</feature>
<evidence type="ECO:0000256" key="1">
    <source>
        <dbReference type="SAM" id="SignalP"/>
    </source>
</evidence>
<proteinExistence type="predicted"/>
<organism evidence="2">
    <name type="scientific">Anopheles marajoara</name>
    <dbReference type="NCBI Taxonomy" id="58244"/>
    <lineage>
        <taxon>Eukaryota</taxon>
        <taxon>Metazoa</taxon>
        <taxon>Ecdysozoa</taxon>
        <taxon>Arthropoda</taxon>
        <taxon>Hexapoda</taxon>
        <taxon>Insecta</taxon>
        <taxon>Pterygota</taxon>
        <taxon>Neoptera</taxon>
        <taxon>Endopterygota</taxon>
        <taxon>Diptera</taxon>
        <taxon>Nematocera</taxon>
        <taxon>Culicoidea</taxon>
        <taxon>Culicidae</taxon>
        <taxon>Anophelinae</taxon>
        <taxon>Anopheles</taxon>
    </lineage>
</organism>
<sequence>MTHTTMTTCMPTSMAVMASEVVAAALVAAQPSATAPGDVETAAVEPLEPGTIVEGESALKIVDVLTEVVVAMIVEMIAPIAVFQVPL</sequence>
<name>A0A2M4CAK8_9DIPT</name>
<feature type="chain" id="PRO_5014934685" evidence="1">
    <location>
        <begin position="30"/>
        <end position="87"/>
    </location>
</feature>
<dbReference type="EMBL" id="GGFJ01013124">
    <property type="protein sequence ID" value="MBW62265.1"/>
    <property type="molecule type" value="Transcribed_RNA"/>
</dbReference>